<dbReference type="EMBL" id="CCYD01000645">
    <property type="protein sequence ID" value="CEG42491.1"/>
    <property type="molecule type" value="Genomic_DNA"/>
</dbReference>
<proteinExistence type="predicted"/>
<keyword evidence="2" id="KW-1185">Reference proteome</keyword>
<evidence type="ECO:0000313" key="2">
    <source>
        <dbReference type="Proteomes" id="UP000054928"/>
    </source>
</evidence>
<dbReference type="RefSeq" id="XP_024578860.1">
    <property type="nucleotide sequence ID" value="XM_024728377.2"/>
</dbReference>
<dbReference type="AlphaFoldDB" id="A0A0N7L5V0"/>
<sequence>MGRIPTRRKICKLFFSSSLLADWYVLHSSVLVEFVLQFISVDFSQYYRPNLTERGRHQILCADYPYMYVFGKCSEYRNAKNLNTCHFLELVCVKILARQQIVVAR</sequence>
<protein>
    <submittedName>
        <fullName evidence="1">Uncharacterized protein</fullName>
    </submittedName>
</protein>
<name>A0A0N7L5V0_PLAHL</name>
<organism evidence="1 2">
    <name type="scientific">Plasmopara halstedii</name>
    <name type="common">Downy mildew of sunflower</name>
    <dbReference type="NCBI Taxonomy" id="4781"/>
    <lineage>
        <taxon>Eukaryota</taxon>
        <taxon>Sar</taxon>
        <taxon>Stramenopiles</taxon>
        <taxon>Oomycota</taxon>
        <taxon>Peronosporomycetes</taxon>
        <taxon>Peronosporales</taxon>
        <taxon>Peronosporaceae</taxon>
        <taxon>Plasmopara</taxon>
    </lineage>
</organism>
<evidence type="ECO:0000313" key="1">
    <source>
        <dbReference type="EMBL" id="CEG42491.1"/>
    </source>
</evidence>
<reference evidence="2" key="1">
    <citation type="submission" date="2014-09" db="EMBL/GenBank/DDBJ databases">
        <authorList>
            <person name="Sharma Rahul"/>
            <person name="Thines Marco"/>
        </authorList>
    </citation>
    <scope>NUCLEOTIDE SEQUENCE [LARGE SCALE GENOMIC DNA]</scope>
</reference>
<dbReference type="GeneID" id="36409682"/>
<accession>A0A0N7L5V0</accession>
<dbReference type="Proteomes" id="UP000054928">
    <property type="component" value="Unassembled WGS sequence"/>
</dbReference>